<comment type="caution">
    <text evidence="1">The sequence shown here is derived from an EMBL/GenBank/DDBJ whole genome shotgun (WGS) entry which is preliminary data.</text>
</comment>
<dbReference type="EMBL" id="BLXT01008368">
    <property type="protein sequence ID" value="GFO47964.1"/>
    <property type="molecule type" value="Genomic_DNA"/>
</dbReference>
<reference evidence="1 2" key="1">
    <citation type="journal article" date="2021" name="Elife">
        <title>Chloroplast acquisition without the gene transfer in kleptoplastic sea slugs, Plakobranchus ocellatus.</title>
        <authorList>
            <person name="Maeda T."/>
            <person name="Takahashi S."/>
            <person name="Yoshida T."/>
            <person name="Shimamura S."/>
            <person name="Takaki Y."/>
            <person name="Nagai Y."/>
            <person name="Toyoda A."/>
            <person name="Suzuki Y."/>
            <person name="Arimoto A."/>
            <person name="Ishii H."/>
            <person name="Satoh N."/>
            <person name="Nishiyama T."/>
            <person name="Hasebe M."/>
            <person name="Maruyama T."/>
            <person name="Minagawa J."/>
            <person name="Obokata J."/>
            <person name="Shigenobu S."/>
        </authorList>
    </citation>
    <scope>NUCLEOTIDE SEQUENCE [LARGE SCALE GENOMIC DNA]</scope>
</reference>
<dbReference type="Proteomes" id="UP000735302">
    <property type="component" value="Unassembled WGS sequence"/>
</dbReference>
<name>A0AAV4DUP0_9GAST</name>
<proteinExistence type="predicted"/>
<keyword evidence="2" id="KW-1185">Reference proteome</keyword>
<protein>
    <submittedName>
        <fullName evidence="1">Uncharacterized protein</fullName>
    </submittedName>
</protein>
<evidence type="ECO:0000313" key="2">
    <source>
        <dbReference type="Proteomes" id="UP000735302"/>
    </source>
</evidence>
<accession>A0AAV4DUP0</accession>
<dbReference type="AlphaFoldDB" id="A0AAV4DUP0"/>
<sequence>MRLLVGVLRRTHILDRANMRPKPRKYLCSSEDNLIKSLTEKFSKQIQKRNIYCFCRTGLATDDLPKPCVICVRAYYACANRLSKCSCRTTVGISPQIPGYYSLGWLQWLKDYCDSNVGNIPTNHAVDVGISMTTFRGGSKAFMLRGHLKQERQDTLSKISHR</sequence>
<organism evidence="1 2">
    <name type="scientific">Plakobranchus ocellatus</name>
    <dbReference type="NCBI Taxonomy" id="259542"/>
    <lineage>
        <taxon>Eukaryota</taxon>
        <taxon>Metazoa</taxon>
        <taxon>Spiralia</taxon>
        <taxon>Lophotrochozoa</taxon>
        <taxon>Mollusca</taxon>
        <taxon>Gastropoda</taxon>
        <taxon>Heterobranchia</taxon>
        <taxon>Euthyneura</taxon>
        <taxon>Panpulmonata</taxon>
        <taxon>Sacoglossa</taxon>
        <taxon>Placobranchoidea</taxon>
        <taxon>Plakobranchidae</taxon>
        <taxon>Plakobranchus</taxon>
    </lineage>
</organism>
<gene>
    <name evidence="1" type="ORF">PoB_007446900</name>
</gene>
<evidence type="ECO:0000313" key="1">
    <source>
        <dbReference type="EMBL" id="GFO47964.1"/>
    </source>
</evidence>